<feature type="binding site" evidence="9 11">
    <location>
        <position position="199"/>
    </location>
    <ligand>
        <name>substrate</name>
    </ligand>
</feature>
<evidence type="ECO:0000313" key="14">
    <source>
        <dbReference type="EMBL" id="GAX90962.1"/>
    </source>
</evidence>
<feature type="active site" description="Proton donor" evidence="9">
    <location>
        <position position="66"/>
    </location>
</feature>
<keyword evidence="6 9" id="KW-0456">Lyase</keyword>
<dbReference type="NCBIfam" id="NF001273">
    <property type="entry name" value="PRK00230.1"/>
    <property type="match status" value="1"/>
</dbReference>
<evidence type="ECO:0000256" key="12">
    <source>
        <dbReference type="RuleBase" id="RU000512"/>
    </source>
</evidence>
<dbReference type="FunFam" id="3.20.20.70:FF:000015">
    <property type="entry name" value="Orotidine 5'-phosphate decarboxylase"/>
    <property type="match status" value="1"/>
</dbReference>
<reference evidence="15" key="1">
    <citation type="submission" date="2017-07" db="EMBL/GenBank/DDBJ databases">
        <title>Draft genome sequence of Effusibacillus lacus strain skLN1.</title>
        <authorList>
            <person name="Watanabe M."/>
            <person name="Kojima H."/>
            <person name="Fukui M."/>
        </authorList>
    </citation>
    <scope>NUCLEOTIDE SEQUENCE [LARGE SCALE GENOMIC DNA]</scope>
    <source>
        <strain evidence="15">skLN1</strain>
    </source>
</reference>
<keyword evidence="4 9" id="KW-0210">Decarboxylase</keyword>
<comment type="pathway">
    <text evidence="2 9 12">Pyrimidine metabolism; UMP biosynthesis via de novo pathway; UMP from orotate: step 2/2.</text>
</comment>
<dbReference type="InterPro" id="IPR047596">
    <property type="entry name" value="OMPdecase_bac"/>
</dbReference>
<feature type="binding site" evidence="9 11">
    <location>
        <position position="219"/>
    </location>
    <ligand>
        <name>substrate</name>
    </ligand>
</feature>
<dbReference type="SUPFAM" id="SSF51366">
    <property type="entry name" value="Ribulose-phoshate binding barrel"/>
    <property type="match status" value="1"/>
</dbReference>
<gene>
    <name evidence="9" type="primary">pyrF</name>
    <name evidence="14" type="ORF">EFBL_2622</name>
</gene>
<comment type="similarity">
    <text evidence="8 9">Belongs to the OMP decarboxylase family. Type 1 subfamily.</text>
</comment>
<dbReference type="HAMAP" id="MF_01200_B">
    <property type="entry name" value="OMPdecase_type1_B"/>
    <property type="match status" value="1"/>
</dbReference>
<dbReference type="InterPro" id="IPR014732">
    <property type="entry name" value="OMPdecase"/>
</dbReference>
<dbReference type="InterPro" id="IPR001754">
    <property type="entry name" value="OMPdeCOase_dom"/>
</dbReference>
<dbReference type="Proteomes" id="UP000217785">
    <property type="component" value="Unassembled WGS sequence"/>
</dbReference>
<feature type="active site" description="For OMPdecase activity" evidence="10">
    <location>
        <position position="64"/>
    </location>
</feature>
<name>A0A292YE31_9BACL</name>
<evidence type="ECO:0000256" key="5">
    <source>
        <dbReference type="ARBA" id="ARBA00022975"/>
    </source>
</evidence>
<feature type="binding site" evidence="9 11">
    <location>
        <position position="190"/>
    </location>
    <ligand>
        <name>substrate</name>
    </ligand>
</feature>
<dbReference type="PANTHER" id="PTHR32119">
    <property type="entry name" value="OROTIDINE 5'-PHOSPHATE DECARBOXYLASE"/>
    <property type="match status" value="1"/>
</dbReference>
<evidence type="ECO:0000256" key="6">
    <source>
        <dbReference type="ARBA" id="ARBA00023239"/>
    </source>
</evidence>
<evidence type="ECO:0000256" key="11">
    <source>
        <dbReference type="PIRSR" id="PIRSR614732-2"/>
    </source>
</evidence>
<evidence type="ECO:0000259" key="13">
    <source>
        <dbReference type="SMART" id="SM00934"/>
    </source>
</evidence>
<comment type="catalytic activity">
    <reaction evidence="7 9 12">
        <text>orotidine 5'-phosphate + H(+) = UMP + CO2</text>
        <dbReference type="Rhea" id="RHEA:11596"/>
        <dbReference type="ChEBI" id="CHEBI:15378"/>
        <dbReference type="ChEBI" id="CHEBI:16526"/>
        <dbReference type="ChEBI" id="CHEBI:57538"/>
        <dbReference type="ChEBI" id="CHEBI:57865"/>
        <dbReference type="EC" id="4.1.1.23"/>
    </reaction>
</comment>
<dbReference type="EMBL" id="BDUF01000076">
    <property type="protein sequence ID" value="GAX90962.1"/>
    <property type="molecule type" value="Genomic_DNA"/>
</dbReference>
<evidence type="ECO:0000256" key="10">
    <source>
        <dbReference type="PIRSR" id="PIRSR614732-1"/>
    </source>
</evidence>
<dbReference type="GO" id="GO:0005829">
    <property type="term" value="C:cytosol"/>
    <property type="evidence" value="ECO:0007669"/>
    <property type="project" value="TreeGrafter"/>
</dbReference>
<feature type="domain" description="Orotidine 5'-phosphate decarboxylase" evidence="13">
    <location>
        <begin position="9"/>
        <end position="235"/>
    </location>
</feature>
<protein>
    <recommendedName>
        <fullName evidence="9">Orotidine 5'-phosphate decarboxylase</fullName>
        <ecNumber evidence="9">4.1.1.23</ecNumber>
    </recommendedName>
    <alternativeName>
        <fullName evidence="9">OMP decarboxylase</fullName>
        <shortName evidence="9">OMPDCase</shortName>
        <shortName evidence="9">OMPdecase</shortName>
    </alternativeName>
</protein>
<dbReference type="OrthoDB" id="9806203at2"/>
<dbReference type="GO" id="GO:0006207">
    <property type="term" value="P:'de novo' pyrimidine nucleobase biosynthetic process"/>
    <property type="evidence" value="ECO:0007669"/>
    <property type="project" value="InterPro"/>
</dbReference>
<keyword evidence="15" id="KW-1185">Reference proteome</keyword>
<feature type="binding site" evidence="9 11">
    <location>
        <position position="37"/>
    </location>
    <ligand>
        <name>substrate</name>
    </ligand>
</feature>
<organism evidence="14 15">
    <name type="scientific">Effusibacillus lacus</name>
    <dbReference type="NCBI Taxonomy" id="1348429"/>
    <lineage>
        <taxon>Bacteria</taxon>
        <taxon>Bacillati</taxon>
        <taxon>Bacillota</taxon>
        <taxon>Bacilli</taxon>
        <taxon>Bacillales</taxon>
        <taxon>Alicyclobacillaceae</taxon>
        <taxon>Effusibacillus</taxon>
    </lineage>
</organism>
<evidence type="ECO:0000256" key="8">
    <source>
        <dbReference type="ARBA" id="ARBA00061012"/>
    </source>
</evidence>
<evidence type="ECO:0000256" key="2">
    <source>
        <dbReference type="ARBA" id="ARBA00004861"/>
    </source>
</evidence>
<evidence type="ECO:0000313" key="15">
    <source>
        <dbReference type="Proteomes" id="UP000217785"/>
    </source>
</evidence>
<feature type="binding site" evidence="9 11">
    <location>
        <position position="15"/>
    </location>
    <ligand>
        <name>substrate</name>
    </ligand>
</feature>
<evidence type="ECO:0000256" key="9">
    <source>
        <dbReference type="HAMAP-Rule" id="MF_01200"/>
    </source>
</evidence>
<dbReference type="Pfam" id="PF00215">
    <property type="entry name" value="OMPdecase"/>
    <property type="match status" value="1"/>
</dbReference>
<dbReference type="CDD" id="cd04725">
    <property type="entry name" value="OMP_decarboxylase_like"/>
    <property type="match status" value="1"/>
</dbReference>
<dbReference type="UniPathway" id="UPA00070">
    <property type="reaction ID" value="UER00120"/>
</dbReference>
<evidence type="ECO:0000256" key="3">
    <source>
        <dbReference type="ARBA" id="ARBA00011738"/>
    </source>
</evidence>
<dbReference type="PROSITE" id="PS00156">
    <property type="entry name" value="OMPDECASE"/>
    <property type="match status" value="1"/>
</dbReference>
<dbReference type="SMART" id="SM00934">
    <property type="entry name" value="OMPdecase"/>
    <property type="match status" value="1"/>
</dbReference>
<evidence type="ECO:0000256" key="4">
    <source>
        <dbReference type="ARBA" id="ARBA00022793"/>
    </source>
</evidence>
<feature type="active site" description="For OMPdecase activity" evidence="10">
    <location>
        <position position="69"/>
    </location>
</feature>
<comment type="function">
    <text evidence="1 9">Catalyzes the decarboxylation of orotidine 5'-monophosphate (OMP) to uridine 5'-monophosphate (UMP).</text>
</comment>
<proteinExistence type="inferred from homology"/>
<feature type="binding site" evidence="9 11">
    <location>
        <position position="220"/>
    </location>
    <ligand>
        <name>substrate</name>
    </ligand>
</feature>
<dbReference type="InterPro" id="IPR018089">
    <property type="entry name" value="OMPdecase_AS"/>
</dbReference>
<dbReference type="InterPro" id="IPR011060">
    <property type="entry name" value="RibuloseP-bd_barrel"/>
</dbReference>
<feature type="binding site" evidence="9">
    <location>
        <begin position="64"/>
        <end position="73"/>
    </location>
    <ligand>
        <name>substrate</name>
    </ligand>
</feature>
<dbReference type="Gene3D" id="3.20.20.70">
    <property type="entry name" value="Aldolase class I"/>
    <property type="match status" value="1"/>
</dbReference>
<comment type="caution">
    <text evidence="14">The sequence shown here is derived from an EMBL/GenBank/DDBJ whole genome shotgun (WGS) entry which is preliminary data.</text>
</comment>
<dbReference type="GO" id="GO:0004590">
    <property type="term" value="F:orotidine-5'-phosphate decarboxylase activity"/>
    <property type="evidence" value="ECO:0007669"/>
    <property type="project" value="UniProtKB-UniRule"/>
</dbReference>
<accession>A0A292YE31</accession>
<comment type="subunit">
    <text evidence="3 9">Homodimer.</text>
</comment>
<dbReference type="EC" id="4.1.1.23" evidence="9"/>
<dbReference type="GO" id="GO:0044205">
    <property type="term" value="P:'de novo' UMP biosynthetic process"/>
    <property type="evidence" value="ECO:0007669"/>
    <property type="project" value="UniProtKB-UniRule"/>
</dbReference>
<dbReference type="InterPro" id="IPR013785">
    <property type="entry name" value="Aldolase_TIM"/>
</dbReference>
<sequence>MRNERLTERLYVALDFDFMDEALRMVDQLGDTLRSYKVGMQLFYKTGPVILERLHAEGCKVFLDLKFHDIPNTVAGAAKSATSLGVSMMNVHAAGGMEMMKRAKEASVAAAQATGAEPPLVIAVTQLTSTDQQTMNNQIGIPGTVEAAVIRYAKLAQAAGLDGVVASGHELPAIREACGEEFVTVIPGIRPKWAEANDQKRILTPADAMRAGAHRLVIGRPITHAADPRDAARRILEEMGEVLS</sequence>
<evidence type="ECO:0000256" key="1">
    <source>
        <dbReference type="ARBA" id="ARBA00002356"/>
    </source>
</evidence>
<dbReference type="RefSeq" id="WP_096182693.1">
    <property type="nucleotide sequence ID" value="NZ_BDUF01000076.1"/>
</dbReference>
<feature type="active site" description="For OMPdecase activity" evidence="10">
    <location>
        <position position="66"/>
    </location>
</feature>
<dbReference type="AlphaFoldDB" id="A0A292YE31"/>
<evidence type="ECO:0000256" key="7">
    <source>
        <dbReference type="ARBA" id="ARBA00049157"/>
    </source>
</evidence>
<keyword evidence="5 9" id="KW-0665">Pyrimidine biosynthesis</keyword>
<dbReference type="NCBIfam" id="TIGR01740">
    <property type="entry name" value="pyrF"/>
    <property type="match status" value="1"/>
</dbReference>
<feature type="binding site" evidence="9 11">
    <location>
        <position position="128"/>
    </location>
    <ligand>
        <name>substrate</name>
    </ligand>
</feature>
<dbReference type="PANTHER" id="PTHR32119:SF2">
    <property type="entry name" value="OROTIDINE 5'-PHOSPHATE DECARBOXYLASE"/>
    <property type="match status" value="1"/>
</dbReference>